<dbReference type="PANTHER" id="PTHR48083">
    <property type="entry name" value="MEDIUM-CHAIN SPECIFIC ACYL-COA DEHYDROGENASE, MITOCHONDRIAL-RELATED"/>
    <property type="match status" value="1"/>
</dbReference>
<organism evidence="11 12">
    <name type="scientific">Neobacillus rhizophilus</name>
    <dbReference type="NCBI Taxonomy" id="2833579"/>
    <lineage>
        <taxon>Bacteria</taxon>
        <taxon>Bacillati</taxon>
        <taxon>Bacillota</taxon>
        <taxon>Bacilli</taxon>
        <taxon>Bacillales</taxon>
        <taxon>Bacillaceae</taxon>
        <taxon>Neobacillus</taxon>
    </lineage>
</organism>
<comment type="similarity">
    <text evidence="2 7">Belongs to the acyl-CoA dehydrogenase family.</text>
</comment>
<dbReference type="InterPro" id="IPR050741">
    <property type="entry name" value="Acyl-CoA_dehydrogenase"/>
</dbReference>
<dbReference type="GO" id="GO:0003995">
    <property type="term" value="F:acyl-CoA dehydrogenase activity"/>
    <property type="evidence" value="ECO:0007669"/>
    <property type="project" value="InterPro"/>
</dbReference>
<dbReference type="InterPro" id="IPR009100">
    <property type="entry name" value="AcylCoA_DH/oxidase_NM_dom_sf"/>
</dbReference>
<comment type="cofactor">
    <cofactor evidence="1 7">
        <name>FAD</name>
        <dbReference type="ChEBI" id="CHEBI:57692"/>
    </cofactor>
</comment>
<dbReference type="InterPro" id="IPR036250">
    <property type="entry name" value="AcylCo_DH-like_C"/>
</dbReference>
<keyword evidence="12" id="KW-1185">Reference proteome</keyword>
<evidence type="ECO:0000313" key="12">
    <source>
        <dbReference type="Proteomes" id="UP000679749"/>
    </source>
</evidence>
<evidence type="ECO:0000256" key="6">
    <source>
        <dbReference type="ARBA" id="ARBA00023002"/>
    </source>
</evidence>
<dbReference type="Gene3D" id="1.20.140.10">
    <property type="entry name" value="Butyryl-CoA Dehydrogenase, subunit A, domain 3"/>
    <property type="match status" value="1"/>
</dbReference>
<dbReference type="AlphaFoldDB" id="A0A942U970"/>
<dbReference type="SUPFAM" id="SSF47203">
    <property type="entry name" value="Acyl-CoA dehydrogenase C-terminal domain-like"/>
    <property type="match status" value="1"/>
</dbReference>
<reference evidence="11" key="1">
    <citation type="submission" date="2021-05" db="EMBL/GenBank/DDBJ databases">
        <title>Novel Bacillus species.</title>
        <authorList>
            <person name="Liu G."/>
        </authorList>
    </citation>
    <scope>NUCLEOTIDE SEQUENCE</scope>
    <source>
        <strain evidence="11">FJAT-49825</strain>
    </source>
</reference>
<dbReference type="SUPFAM" id="SSF56645">
    <property type="entry name" value="Acyl-CoA dehydrogenase NM domain-like"/>
    <property type="match status" value="1"/>
</dbReference>
<proteinExistence type="inferred from homology"/>
<evidence type="ECO:0000256" key="5">
    <source>
        <dbReference type="ARBA" id="ARBA00022827"/>
    </source>
</evidence>
<evidence type="ECO:0000313" key="11">
    <source>
        <dbReference type="EMBL" id="MBS4214691.1"/>
    </source>
</evidence>
<dbReference type="GO" id="GO:0050660">
    <property type="term" value="F:flavin adenine dinucleotide binding"/>
    <property type="evidence" value="ECO:0007669"/>
    <property type="project" value="InterPro"/>
</dbReference>
<evidence type="ECO:0000259" key="10">
    <source>
        <dbReference type="Pfam" id="PF02771"/>
    </source>
</evidence>
<gene>
    <name evidence="11" type="ORF">KHA99_19780</name>
</gene>
<dbReference type="Gene3D" id="1.10.540.10">
    <property type="entry name" value="Acyl-CoA dehydrogenase/oxidase, N-terminal domain"/>
    <property type="match status" value="1"/>
</dbReference>
<keyword evidence="4 7" id="KW-0285">Flavoprotein</keyword>
<dbReference type="FunFam" id="2.40.110.10:FF:000002">
    <property type="entry name" value="Acyl-CoA dehydrogenase fadE12"/>
    <property type="match status" value="1"/>
</dbReference>
<dbReference type="RefSeq" id="WP_213119212.1">
    <property type="nucleotide sequence ID" value="NZ_JAGYPF010000004.1"/>
</dbReference>
<feature type="domain" description="Acyl-CoA dehydrogenase/oxidase C-terminal" evidence="8">
    <location>
        <begin position="234"/>
        <end position="383"/>
    </location>
</feature>
<dbReference type="Pfam" id="PF02770">
    <property type="entry name" value="Acyl-CoA_dh_M"/>
    <property type="match status" value="1"/>
</dbReference>
<dbReference type="GO" id="GO:0005737">
    <property type="term" value="C:cytoplasm"/>
    <property type="evidence" value="ECO:0007669"/>
    <property type="project" value="TreeGrafter"/>
</dbReference>
<name>A0A942U970_9BACI</name>
<keyword evidence="6 7" id="KW-0560">Oxidoreductase</keyword>
<evidence type="ECO:0000259" key="8">
    <source>
        <dbReference type="Pfam" id="PF00441"/>
    </source>
</evidence>
<dbReference type="PROSITE" id="PS00073">
    <property type="entry name" value="ACYL_COA_DH_2"/>
    <property type="match status" value="1"/>
</dbReference>
<dbReference type="Proteomes" id="UP000679749">
    <property type="component" value="Unassembled WGS sequence"/>
</dbReference>
<dbReference type="InterPro" id="IPR037069">
    <property type="entry name" value="AcylCoA_DH/ox_N_sf"/>
</dbReference>
<dbReference type="InterPro" id="IPR013786">
    <property type="entry name" value="AcylCoA_DH/ox_N"/>
</dbReference>
<dbReference type="EMBL" id="JAGYPF010000004">
    <property type="protein sequence ID" value="MBS4214691.1"/>
    <property type="molecule type" value="Genomic_DNA"/>
</dbReference>
<evidence type="ECO:0000256" key="3">
    <source>
        <dbReference type="ARBA" id="ARBA00019125"/>
    </source>
</evidence>
<dbReference type="InterPro" id="IPR009075">
    <property type="entry name" value="AcylCo_DH/oxidase_C"/>
</dbReference>
<dbReference type="Gene3D" id="2.40.110.10">
    <property type="entry name" value="Butyryl-CoA Dehydrogenase, subunit A, domain 2"/>
    <property type="match status" value="1"/>
</dbReference>
<dbReference type="GO" id="GO:0033539">
    <property type="term" value="P:fatty acid beta-oxidation using acyl-CoA dehydrogenase"/>
    <property type="evidence" value="ECO:0007669"/>
    <property type="project" value="TreeGrafter"/>
</dbReference>
<dbReference type="CDD" id="cd00567">
    <property type="entry name" value="ACAD"/>
    <property type="match status" value="1"/>
</dbReference>
<evidence type="ECO:0000256" key="1">
    <source>
        <dbReference type="ARBA" id="ARBA00001974"/>
    </source>
</evidence>
<dbReference type="Pfam" id="PF02771">
    <property type="entry name" value="Acyl-CoA_dh_N"/>
    <property type="match status" value="1"/>
</dbReference>
<keyword evidence="5 7" id="KW-0274">FAD</keyword>
<evidence type="ECO:0000256" key="2">
    <source>
        <dbReference type="ARBA" id="ARBA00009347"/>
    </source>
</evidence>
<dbReference type="InterPro" id="IPR006091">
    <property type="entry name" value="Acyl-CoA_Oxase/DH_mid-dom"/>
</dbReference>
<dbReference type="InterPro" id="IPR046373">
    <property type="entry name" value="Acyl-CoA_Oxase/DH_mid-dom_sf"/>
</dbReference>
<sequence length="384" mass="43198">MDFRLPDELQMLQKTIRKFVEKECLPLEQHLCNTDPDWVELPEDEYSRISNKLKENGLWALTTPVELGGGGVGPMGMVIAQEEKSKTTIGTAHHSPFGGEPPGILYKAKDEQIEKYLLPMIRGEKRSAMANTEPAAGSDAAAIQTTAVKQGDHWVINGTKLFSTLADRADFLFVTAVTDKEKRGRGGITMFLVDADTPGFKVNRKVPVIRPQYSTELLFDNVVVPDSQILGEEGQGFNLFKEWAAYGRIRMAATCLGMAQRALEMSIRHAKQRETFGKTLAQRQAVQWMLVDSAVEIKTARLLTHETAWRLEQGEDVLEEASMCKLYATEMAFKVVDRAIQIHGGMGLTKELPLERWFRDIRVMRIVEGATEIQKFIIARKMLR</sequence>
<dbReference type="Pfam" id="PF00441">
    <property type="entry name" value="Acyl-CoA_dh_1"/>
    <property type="match status" value="1"/>
</dbReference>
<dbReference type="PANTHER" id="PTHR48083:SF2">
    <property type="entry name" value="MEDIUM-CHAIN SPECIFIC ACYL-COA DEHYDROGENASE, MITOCHONDRIAL"/>
    <property type="match status" value="1"/>
</dbReference>
<accession>A0A942U970</accession>
<evidence type="ECO:0000256" key="7">
    <source>
        <dbReference type="RuleBase" id="RU362125"/>
    </source>
</evidence>
<evidence type="ECO:0000259" key="9">
    <source>
        <dbReference type="Pfam" id="PF02770"/>
    </source>
</evidence>
<dbReference type="FunFam" id="1.20.140.10:FF:000001">
    <property type="entry name" value="Acyl-CoA dehydrogenase"/>
    <property type="match status" value="1"/>
</dbReference>
<protein>
    <recommendedName>
        <fullName evidence="3">Medium-chain specific acyl-CoA dehydrogenase, mitochondrial</fullName>
    </recommendedName>
</protein>
<dbReference type="InterPro" id="IPR006089">
    <property type="entry name" value="Acyl-CoA_DH_CS"/>
</dbReference>
<comment type="caution">
    <text evidence="11">The sequence shown here is derived from an EMBL/GenBank/DDBJ whole genome shotgun (WGS) entry which is preliminary data.</text>
</comment>
<feature type="domain" description="Acyl-CoA oxidase/dehydrogenase middle" evidence="9">
    <location>
        <begin position="128"/>
        <end position="222"/>
    </location>
</feature>
<feature type="domain" description="Acyl-CoA dehydrogenase/oxidase N-terminal" evidence="10">
    <location>
        <begin position="7"/>
        <end position="124"/>
    </location>
</feature>
<evidence type="ECO:0000256" key="4">
    <source>
        <dbReference type="ARBA" id="ARBA00022630"/>
    </source>
</evidence>